<proteinExistence type="predicted"/>
<evidence type="ECO:0000313" key="5">
    <source>
        <dbReference type="Proteomes" id="UP001498421"/>
    </source>
</evidence>
<comment type="caution">
    <text evidence="4">The sequence shown here is derived from an EMBL/GenBank/DDBJ whole genome shotgun (WGS) entry which is preliminary data.</text>
</comment>
<accession>A0ABR1I847</accession>
<reference evidence="4 5" key="1">
    <citation type="journal article" date="2025" name="Microbiol. Resour. Announc.">
        <title>Draft genome sequences for Neonectria magnoliae and Neonectria punicea, canker pathogens of Liriodendron tulipifera and Acer saccharum in West Virginia.</title>
        <authorList>
            <person name="Petronek H.M."/>
            <person name="Kasson M.T."/>
            <person name="Metheny A.M."/>
            <person name="Stauder C.M."/>
            <person name="Lovett B."/>
            <person name="Lynch S.C."/>
            <person name="Garnas J.R."/>
            <person name="Kasson L.R."/>
            <person name="Stajich J.E."/>
        </authorList>
    </citation>
    <scope>NUCLEOTIDE SEQUENCE [LARGE SCALE GENOMIC DNA]</scope>
    <source>
        <strain evidence="4 5">NRRL 64651</strain>
    </source>
</reference>
<dbReference type="CDD" id="cd12148">
    <property type="entry name" value="fungal_TF_MHR"/>
    <property type="match status" value="1"/>
</dbReference>
<name>A0ABR1I847_9HYPO</name>
<feature type="domain" description="Xylanolytic transcriptional activator regulatory" evidence="3">
    <location>
        <begin position="226"/>
        <end position="344"/>
    </location>
</feature>
<gene>
    <name evidence="4" type="ORF">QQZ08_004327</name>
</gene>
<evidence type="ECO:0000256" key="1">
    <source>
        <dbReference type="ARBA" id="ARBA00023242"/>
    </source>
</evidence>
<dbReference type="Pfam" id="PF04082">
    <property type="entry name" value="Fungal_trans"/>
    <property type="match status" value="1"/>
</dbReference>
<feature type="region of interest" description="Disordered" evidence="2">
    <location>
        <begin position="92"/>
        <end position="136"/>
    </location>
</feature>
<keyword evidence="5" id="KW-1185">Reference proteome</keyword>
<dbReference type="EMBL" id="JAZAVK010000032">
    <property type="protein sequence ID" value="KAK7429112.1"/>
    <property type="molecule type" value="Genomic_DNA"/>
</dbReference>
<keyword evidence="1" id="KW-0539">Nucleus</keyword>
<dbReference type="PANTHER" id="PTHR47431">
    <property type="entry name" value="ZN(II)2CYS6 TRANSCRIPTION FACTOR (EUROFUNG)-RELATED"/>
    <property type="match status" value="1"/>
</dbReference>
<sequence length="623" mass="69224">MSSFKSGIKSDTRNAAPIQSDGFPRILITIITSQFERDGLDQKSVLAHPQDKYPLLARLSALPFQPQEMRRHPAAVQPSRRGGLDRAALAERRKQLAAAGQDKGQTYGCAGMNTEDKNDEDQTYGSGPSSTRSSAPLTLVPQDINIAQDALIDSYYKTFHKFHPVVLPSTHLARLFQDSSRQPSLIPLLAVIRFIGHLYHTREWSTPLKDHVDVCLSQASQTDPFMVQCRLLYSIALFWHGHSADSKREMDAAIQLALHLEMFRQEFAAENGGGDTVLIESWRRTWWMLYVVDGYYTGTLGTMTPAFLDIETTVDLPCEEAEFESGQIPEPRTLQEFDCRESAFDNTSFSSFAYLIGAVRCIMLSISTAPELPSKKASAHIIELVDSIFDGWLLLLPESSKPVLAKNGEIDELIFQAHLVIHVSIINLHRPFSDLKFNLVEEVSTCARDPPRDIPMQDLVNVHTVRVLRSVEAQIRLLALPERPFNHTPFVTCMVSEGTLALLSACNFLLRGRELAIARHQIRMTIGCLGTLAKLWPRIAKNLQEIQTISRHVLGLAPKGTAGETPTSVGVPSLSGGEVDMPSGSEAETLSHDVFSTTSITDGFYGWCNIDDLDLELSRWPDG</sequence>
<dbReference type="PANTHER" id="PTHR47431:SF4">
    <property type="entry name" value="ZN(II)2CYS6 TRANSCRIPTION FACTOR (EUROFUNG)"/>
    <property type="match status" value="1"/>
</dbReference>
<dbReference type="Proteomes" id="UP001498421">
    <property type="component" value="Unassembled WGS sequence"/>
</dbReference>
<evidence type="ECO:0000259" key="3">
    <source>
        <dbReference type="Pfam" id="PF04082"/>
    </source>
</evidence>
<feature type="compositionally biased region" description="Polar residues" evidence="2">
    <location>
        <begin position="123"/>
        <end position="136"/>
    </location>
</feature>
<organism evidence="4 5">
    <name type="scientific">Neonectria magnoliae</name>
    <dbReference type="NCBI Taxonomy" id="2732573"/>
    <lineage>
        <taxon>Eukaryota</taxon>
        <taxon>Fungi</taxon>
        <taxon>Dikarya</taxon>
        <taxon>Ascomycota</taxon>
        <taxon>Pezizomycotina</taxon>
        <taxon>Sordariomycetes</taxon>
        <taxon>Hypocreomycetidae</taxon>
        <taxon>Hypocreales</taxon>
        <taxon>Nectriaceae</taxon>
        <taxon>Neonectria</taxon>
    </lineage>
</organism>
<protein>
    <recommendedName>
        <fullName evidence="3">Xylanolytic transcriptional activator regulatory domain-containing protein</fullName>
    </recommendedName>
</protein>
<evidence type="ECO:0000313" key="4">
    <source>
        <dbReference type="EMBL" id="KAK7429112.1"/>
    </source>
</evidence>
<feature type="region of interest" description="Disordered" evidence="2">
    <location>
        <begin position="560"/>
        <end position="588"/>
    </location>
</feature>
<evidence type="ECO:0000256" key="2">
    <source>
        <dbReference type="SAM" id="MobiDB-lite"/>
    </source>
</evidence>
<dbReference type="InterPro" id="IPR007219">
    <property type="entry name" value="XnlR_reg_dom"/>
</dbReference>